<feature type="signal peptide" evidence="7">
    <location>
        <begin position="1"/>
        <end position="16"/>
    </location>
</feature>
<keyword evidence="9" id="KW-1185">Reference proteome</keyword>
<keyword evidence="5 6" id="KW-0472">Membrane</keyword>
<dbReference type="Pfam" id="PF05653">
    <property type="entry name" value="Mg_trans_NIPA"/>
    <property type="match status" value="1"/>
</dbReference>
<dbReference type="Proteomes" id="UP000694380">
    <property type="component" value="Unplaced"/>
</dbReference>
<evidence type="ECO:0000256" key="6">
    <source>
        <dbReference type="SAM" id="Phobius"/>
    </source>
</evidence>
<feature type="transmembrane region" description="Helical" evidence="6">
    <location>
        <begin position="285"/>
        <end position="303"/>
    </location>
</feature>
<evidence type="ECO:0008006" key="10">
    <source>
        <dbReference type="Google" id="ProtNLM"/>
    </source>
</evidence>
<evidence type="ECO:0000256" key="3">
    <source>
        <dbReference type="ARBA" id="ARBA00022692"/>
    </source>
</evidence>
<feature type="transmembrane region" description="Helical" evidence="6">
    <location>
        <begin position="191"/>
        <end position="211"/>
    </location>
</feature>
<feature type="chain" id="PRO_5034418757" description="Magnesium transporter NIPA2" evidence="7">
    <location>
        <begin position="17"/>
        <end position="465"/>
    </location>
</feature>
<feature type="transmembrane region" description="Helical" evidence="6">
    <location>
        <begin position="117"/>
        <end position="137"/>
    </location>
</feature>
<evidence type="ECO:0000256" key="2">
    <source>
        <dbReference type="ARBA" id="ARBA00007230"/>
    </source>
</evidence>
<comment type="subcellular location">
    <subcellularLocation>
        <location evidence="1">Membrane</location>
        <topology evidence="1">Multi-pass membrane protein</topology>
    </subcellularLocation>
</comment>
<evidence type="ECO:0000256" key="7">
    <source>
        <dbReference type="SAM" id="SignalP"/>
    </source>
</evidence>
<evidence type="ECO:0000256" key="5">
    <source>
        <dbReference type="ARBA" id="ARBA00023136"/>
    </source>
</evidence>
<dbReference type="InterPro" id="IPR008521">
    <property type="entry name" value="Mg_trans_NIPA"/>
</dbReference>
<feature type="transmembrane region" description="Helical" evidence="6">
    <location>
        <begin position="164"/>
        <end position="184"/>
    </location>
</feature>
<dbReference type="RefSeq" id="XP_065412543.1">
    <property type="nucleotide sequence ID" value="XM_065556471.1"/>
</dbReference>
<evidence type="ECO:0000313" key="8">
    <source>
        <dbReference type="Ensembl" id="ENSCPBP00000001765.1"/>
    </source>
</evidence>
<dbReference type="PANTHER" id="PTHR12570:SF10">
    <property type="entry name" value="NIPA MAGNESIUM TRANSPORTER 2"/>
    <property type="match status" value="1"/>
</dbReference>
<keyword evidence="7" id="KW-0732">Signal</keyword>
<dbReference type="GeneID" id="101952722"/>
<dbReference type="PANTHER" id="PTHR12570">
    <property type="match status" value="1"/>
</dbReference>
<reference evidence="8" key="2">
    <citation type="submission" date="2025-09" db="UniProtKB">
        <authorList>
            <consortium name="Ensembl"/>
        </authorList>
    </citation>
    <scope>IDENTIFICATION</scope>
</reference>
<keyword evidence="4 6" id="KW-1133">Transmembrane helix</keyword>
<name>A0A8C3F4Y3_CHRPI</name>
<feature type="transmembrane region" description="Helical" evidence="6">
    <location>
        <begin position="258"/>
        <end position="279"/>
    </location>
</feature>
<dbReference type="GO" id="GO:0015095">
    <property type="term" value="F:magnesium ion transmembrane transporter activity"/>
    <property type="evidence" value="ECO:0007669"/>
    <property type="project" value="InterPro"/>
</dbReference>
<organism evidence="8 9">
    <name type="scientific">Chrysemys picta bellii</name>
    <name type="common">Western painted turtle</name>
    <name type="synonym">Emys bellii</name>
    <dbReference type="NCBI Taxonomy" id="8478"/>
    <lineage>
        <taxon>Eukaryota</taxon>
        <taxon>Metazoa</taxon>
        <taxon>Chordata</taxon>
        <taxon>Craniata</taxon>
        <taxon>Vertebrata</taxon>
        <taxon>Euteleostomi</taxon>
        <taxon>Archelosauria</taxon>
        <taxon>Testudinata</taxon>
        <taxon>Testudines</taxon>
        <taxon>Cryptodira</taxon>
        <taxon>Durocryptodira</taxon>
        <taxon>Testudinoidea</taxon>
        <taxon>Emydidae</taxon>
        <taxon>Chrysemys</taxon>
    </lineage>
</organism>
<dbReference type="SUPFAM" id="SSF103481">
    <property type="entry name" value="Multidrug resistance efflux transporter EmrE"/>
    <property type="match status" value="1"/>
</dbReference>
<sequence length="465" mass="50848">MPFLLLHCCWWRCCLQSWAPGQQPPFYGCPALKARKKMILQPPIQQPYPILLPTSCPIKYLFHVQQSFMFQENTLQLELSLGLCGGHAQPSSLCESQCSSFLMQGAVMEGMSGRYDFYIGLGLALSSSIFIGGSFILKKKGLLKLASRGSIRAGQGGHAYLREWLWWAGLLSMGVGEAANFAAYAFAPATLVTPLGALSVLVSAVLSSYFLNEHLNVHGKIGCILSVLGSTVMVIHAPQGEEVSSLESMAEKLKDPGFIAFAVCVLVSSILLIFVAGPRYGRSNVLVYVLVCSAIGSLSVSCVKGLGITLKELFAGKQVLKEPLGWILLICLVICISVQINYLNKALDIFNTSVVTPIYYVLFTTAVMTCSAILFKEWQHMVLHNIIGTISGFLTIVSGIFLLHAFRDIPFTPDLLPLFLKQGRADLHTFWRGAEKHQSCLHQPLLGSEDIYKGSQSVEEEGESV</sequence>
<dbReference type="Ensembl" id="ENSCPBT00000002171.1">
    <property type="protein sequence ID" value="ENSCPBP00000001765.1"/>
    <property type="gene ID" value="ENSCPBG00000001416.1"/>
</dbReference>
<dbReference type="GO" id="GO:0016020">
    <property type="term" value="C:membrane"/>
    <property type="evidence" value="ECO:0007669"/>
    <property type="project" value="UniProtKB-SubCell"/>
</dbReference>
<feature type="transmembrane region" description="Helical" evidence="6">
    <location>
        <begin position="324"/>
        <end position="342"/>
    </location>
</feature>
<evidence type="ECO:0000256" key="4">
    <source>
        <dbReference type="ARBA" id="ARBA00022989"/>
    </source>
</evidence>
<dbReference type="GeneTree" id="ENSGT00940000164465"/>
<proteinExistence type="inferred from homology"/>
<evidence type="ECO:0000313" key="9">
    <source>
        <dbReference type="Proteomes" id="UP000694380"/>
    </source>
</evidence>
<accession>A0A8C3F4Y3</accession>
<keyword evidence="3 6" id="KW-0812">Transmembrane</keyword>
<dbReference type="InterPro" id="IPR037185">
    <property type="entry name" value="EmrE-like"/>
</dbReference>
<dbReference type="AlphaFoldDB" id="A0A8C3F4Y3"/>
<feature type="transmembrane region" description="Helical" evidence="6">
    <location>
        <begin position="354"/>
        <end position="375"/>
    </location>
</feature>
<feature type="transmembrane region" description="Helical" evidence="6">
    <location>
        <begin position="382"/>
        <end position="406"/>
    </location>
</feature>
<reference evidence="8" key="1">
    <citation type="submission" date="2025-08" db="UniProtKB">
        <authorList>
            <consortium name="Ensembl"/>
        </authorList>
    </citation>
    <scope>IDENTIFICATION</scope>
</reference>
<gene>
    <name evidence="8" type="primary">LOC101952722</name>
</gene>
<evidence type="ECO:0000256" key="1">
    <source>
        <dbReference type="ARBA" id="ARBA00004141"/>
    </source>
</evidence>
<comment type="similarity">
    <text evidence="2">Belongs to the NIPA family.</text>
</comment>
<protein>
    <recommendedName>
        <fullName evidence="10">Magnesium transporter NIPA2</fullName>
    </recommendedName>
</protein>